<name>A0A8K0PCH6_LADFU</name>
<dbReference type="InterPro" id="IPR005135">
    <property type="entry name" value="Endo/exonuclease/phosphatase"/>
</dbReference>
<reference evidence="2" key="1">
    <citation type="submission" date="2013-04" db="EMBL/GenBank/DDBJ databases">
        <authorList>
            <person name="Qu J."/>
            <person name="Murali S.C."/>
            <person name="Bandaranaike D."/>
            <person name="Bellair M."/>
            <person name="Blankenburg K."/>
            <person name="Chao H."/>
            <person name="Dinh H."/>
            <person name="Doddapaneni H."/>
            <person name="Downs B."/>
            <person name="Dugan-Rocha S."/>
            <person name="Elkadiri S."/>
            <person name="Gnanaolivu R.D."/>
            <person name="Hernandez B."/>
            <person name="Javaid M."/>
            <person name="Jayaseelan J.C."/>
            <person name="Lee S."/>
            <person name="Li M."/>
            <person name="Ming W."/>
            <person name="Munidasa M."/>
            <person name="Muniz J."/>
            <person name="Nguyen L."/>
            <person name="Ongeri F."/>
            <person name="Osuji N."/>
            <person name="Pu L.-L."/>
            <person name="Puazo M."/>
            <person name="Qu C."/>
            <person name="Quiroz J."/>
            <person name="Raj R."/>
            <person name="Weissenberger G."/>
            <person name="Xin Y."/>
            <person name="Zou X."/>
            <person name="Han Y."/>
            <person name="Richards S."/>
            <person name="Worley K."/>
            <person name="Muzny D."/>
            <person name="Gibbs R."/>
        </authorList>
    </citation>
    <scope>NUCLEOTIDE SEQUENCE</scope>
    <source>
        <strain evidence="2">Sampled in the wild</strain>
    </source>
</reference>
<keyword evidence="3" id="KW-1185">Reference proteome</keyword>
<protein>
    <recommendedName>
        <fullName evidence="1">Endonuclease/exonuclease/phosphatase domain-containing protein</fullName>
    </recommendedName>
</protein>
<dbReference type="Proteomes" id="UP000792457">
    <property type="component" value="Unassembled WGS sequence"/>
</dbReference>
<gene>
    <name evidence="2" type="ORF">J437_LFUL002901</name>
</gene>
<comment type="caution">
    <text evidence="2">The sequence shown here is derived from an EMBL/GenBank/DDBJ whole genome shotgun (WGS) entry which is preliminary data.</text>
</comment>
<evidence type="ECO:0000259" key="1">
    <source>
        <dbReference type="Pfam" id="PF14529"/>
    </source>
</evidence>
<dbReference type="EMBL" id="KZ309354">
    <property type="protein sequence ID" value="KAG8238444.1"/>
    <property type="molecule type" value="Genomic_DNA"/>
</dbReference>
<dbReference type="GO" id="GO:0003824">
    <property type="term" value="F:catalytic activity"/>
    <property type="evidence" value="ECO:0007669"/>
    <property type="project" value="InterPro"/>
</dbReference>
<reference evidence="2" key="2">
    <citation type="submission" date="2017-10" db="EMBL/GenBank/DDBJ databases">
        <title>Ladona fulva Genome sequencing and assembly.</title>
        <authorList>
            <person name="Murali S."/>
            <person name="Richards S."/>
            <person name="Bandaranaike D."/>
            <person name="Bellair M."/>
            <person name="Blankenburg K."/>
            <person name="Chao H."/>
            <person name="Dinh H."/>
            <person name="Doddapaneni H."/>
            <person name="Dugan-Rocha S."/>
            <person name="Elkadiri S."/>
            <person name="Gnanaolivu R."/>
            <person name="Hernandez B."/>
            <person name="Skinner E."/>
            <person name="Javaid M."/>
            <person name="Lee S."/>
            <person name="Li M."/>
            <person name="Ming W."/>
            <person name="Munidasa M."/>
            <person name="Muniz J."/>
            <person name="Nguyen L."/>
            <person name="Hughes D."/>
            <person name="Osuji N."/>
            <person name="Pu L.-L."/>
            <person name="Puazo M."/>
            <person name="Qu C."/>
            <person name="Quiroz J."/>
            <person name="Raj R."/>
            <person name="Weissenberger G."/>
            <person name="Xin Y."/>
            <person name="Zou X."/>
            <person name="Han Y."/>
            <person name="Worley K."/>
            <person name="Muzny D."/>
            <person name="Gibbs R."/>
        </authorList>
    </citation>
    <scope>NUCLEOTIDE SEQUENCE</scope>
    <source>
        <strain evidence="2">Sampled in the wild</strain>
    </source>
</reference>
<dbReference type="SUPFAM" id="SSF56219">
    <property type="entry name" value="DNase I-like"/>
    <property type="match status" value="1"/>
</dbReference>
<dbReference type="Gene3D" id="3.60.10.10">
    <property type="entry name" value="Endonuclease/exonuclease/phosphatase"/>
    <property type="match status" value="1"/>
</dbReference>
<proteinExistence type="predicted"/>
<accession>A0A8K0PCH6</accession>
<dbReference type="OrthoDB" id="7391519at2759"/>
<organism evidence="2 3">
    <name type="scientific">Ladona fulva</name>
    <name type="common">Scarce chaser dragonfly</name>
    <name type="synonym">Libellula fulva</name>
    <dbReference type="NCBI Taxonomy" id="123851"/>
    <lineage>
        <taxon>Eukaryota</taxon>
        <taxon>Metazoa</taxon>
        <taxon>Ecdysozoa</taxon>
        <taxon>Arthropoda</taxon>
        <taxon>Hexapoda</taxon>
        <taxon>Insecta</taxon>
        <taxon>Pterygota</taxon>
        <taxon>Palaeoptera</taxon>
        <taxon>Odonata</taxon>
        <taxon>Epiprocta</taxon>
        <taxon>Anisoptera</taxon>
        <taxon>Libelluloidea</taxon>
        <taxon>Libellulidae</taxon>
        <taxon>Ladona</taxon>
    </lineage>
</organism>
<evidence type="ECO:0000313" key="3">
    <source>
        <dbReference type="Proteomes" id="UP000792457"/>
    </source>
</evidence>
<feature type="domain" description="Endonuclease/exonuclease/phosphatase" evidence="1">
    <location>
        <begin position="110"/>
        <end position="212"/>
    </location>
</feature>
<dbReference type="AlphaFoldDB" id="A0A8K0PCH6"/>
<sequence>MGIPLIQANLQHSRAATGVLEEILSKGKIKVALIPEPWGHKGRIRVLNLRGGQIISCTSADRPRVDGMPLPQLSAMDLAAAVLSFQECNMIRGVVICSSYLLYDAPDPAPNRELKDLVNLCKTKSWDLLVGCDSISHHSVWGSSDGNPSGESLFKYLITTELQLLIRGSQPTFRNNAREEVIDTTLYTSNIVHKIKEWRVSGETLLTDHCHILFMLSEEARQAIAYRDPKATN</sequence>
<dbReference type="Pfam" id="PF14529">
    <property type="entry name" value="Exo_endo_phos_2"/>
    <property type="match status" value="1"/>
</dbReference>
<evidence type="ECO:0000313" key="2">
    <source>
        <dbReference type="EMBL" id="KAG8238444.1"/>
    </source>
</evidence>
<dbReference type="InterPro" id="IPR036691">
    <property type="entry name" value="Endo/exonu/phosph_ase_sf"/>
</dbReference>